<feature type="non-terminal residue" evidence="1">
    <location>
        <position position="201"/>
    </location>
</feature>
<evidence type="ECO:0000313" key="1">
    <source>
        <dbReference type="EMBL" id="KKN15828.1"/>
    </source>
</evidence>
<sequence>MNPYLHAPQGSGGGYQAAPGGYFGASRGTGVWSPSPQAYFGNAMGAQHCPPARMDPAAIARIAPFLRHPLGQWPGMPPLNPGAQQQAAGCVVCASQTHADSLVTIYGVDSGAAPLIGVGLTATVTVTPQKRHIPEKLVMSEAMASTFLITGIFAGVEPVLATTGPISAAIFVQDSTAAQFKSVIMDVGMDFSVGVTNISGA</sequence>
<gene>
    <name evidence="1" type="ORF">LCGC14_0982200</name>
</gene>
<reference evidence="1" key="1">
    <citation type="journal article" date="2015" name="Nature">
        <title>Complex archaea that bridge the gap between prokaryotes and eukaryotes.</title>
        <authorList>
            <person name="Spang A."/>
            <person name="Saw J.H."/>
            <person name="Jorgensen S.L."/>
            <person name="Zaremba-Niedzwiedzka K."/>
            <person name="Martijn J."/>
            <person name="Lind A.E."/>
            <person name="van Eijk R."/>
            <person name="Schleper C."/>
            <person name="Guy L."/>
            <person name="Ettema T.J."/>
        </authorList>
    </citation>
    <scope>NUCLEOTIDE SEQUENCE</scope>
</reference>
<organism evidence="1">
    <name type="scientific">marine sediment metagenome</name>
    <dbReference type="NCBI Taxonomy" id="412755"/>
    <lineage>
        <taxon>unclassified sequences</taxon>
        <taxon>metagenomes</taxon>
        <taxon>ecological metagenomes</taxon>
    </lineage>
</organism>
<accession>A0A0F9RF32</accession>
<dbReference type="AlphaFoldDB" id="A0A0F9RF32"/>
<dbReference type="EMBL" id="LAZR01003674">
    <property type="protein sequence ID" value="KKN15828.1"/>
    <property type="molecule type" value="Genomic_DNA"/>
</dbReference>
<proteinExistence type="predicted"/>
<comment type="caution">
    <text evidence="1">The sequence shown here is derived from an EMBL/GenBank/DDBJ whole genome shotgun (WGS) entry which is preliminary data.</text>
</comment>
<protein>
    <submittedName>
        <fullName evidence="1">Uncharacterized protein</fullName>
    </submittedName>
</protein>
<name>A0A0F9RF32_9ZZZZ</name>